<evidence type="ECO:0000256" key="1">
    <source>
        <dbReference type="SAM" id="SignalP"/>
    </source>
</evidence>
<dbReference type="EMBL" id="JAUKUD010000004">
    <property type="protein sequence ID" value="KAK0745715.1"/>
    <property type="molecule type" value="Genomic_DNA"/>
</dbReference>
<feature type="chain" id="PRO_5041335553" evidence="1">
    <location>
        <begin position="21"/>
        <end position="83"/>
    </location>
</feature>
<feature type="signal peptide" evidence="1">
    <location>
        <begin position="1"/>
        <end position="20"/>
    </location>
</feature>
<organism evidence="2 3">
    <name type="scientific">Schizothecium vesticola</name>
    <dbReference type="NCBI Taxonomy" id="314040"/>
    <lineage>
        <taxon>Eukaryota</taxon>
        <taxon>Fungi</taxon>
        <taxon>Dikarya</taxon>
        <taxon>Ascomycota</taxon>
        <taxon>Pezizomycotina</taxon>
        <taxon>Sordariomycetes</taxon>
        <taxon>Sordariomycetidae</taxon>
        <taxon>Sordariales</taxon>
        <taxon>Schizotheciaceae</taxon>
        <taxon>Schizothecium</taxon>
    </lineage>
</organism>
<gene>
    <name evidence="2" type="ORF">B0T18DRAFT_410046</name>
</gene>
<evidence type="ECO:0000313" key="2">
    <source>
        <dbReference type="EMBL" id="KAK0745715.1"/>
    </source>
</evidence>
<name>A0AA40EUH1_9PEZI</name>
<evidence type="ECO:0000313" key="3">
    <source>
        <dbReference type="Proteomes" id="UP001172155"/>
    </source>
</evidence>
<reference evidence="2" key="1">
    <citation type="submission" date="2023-06" db="EMBL/GenBank/DDBJ databases">
        <title>Genome-scale phylogeny and comparative genomics of the fungal order Sordariales.</title>
        <authorList>
            <consortium name="Lawrence Berkeley National Laboratory"/>
            <person name="Hensen N."/>
            <person name="Bonometti L."/>
            <person name="Westerberg I."/>
            <person name="Brannstrom I.O."/>
            <person name="Guillou S."/>
            <person name="Cros-Aarteil S."/>
            <person name="Calhoun S."/>
            <person name="Haridas S."/>
            <person name="Kuo A."/>
            <person name="Mondo S."/>
            <person name="Pangilinan J."/>
            <person name="Riley R."/>
            <person name="LaButti K."/>
            <person name="Andreopoulos B."/>
            <person name="Lipzen A."/>
            <person name="Chen C."/>
            <person name="Yanf M."/>
            <person name="Daum C."/>
            <person name="Ng V."/>
            <person name="Clum A."/>
            <person name="Steindorff A."/>
            <person name="Ohm R."/>
            <person name="Martin F."/>
            <person name="Silar P."/>
            <person name="Natvig D."/>
            <person name="Lalanne C."/>
            <person name="Gautier V."/>
            <person name="Ament-velasquez S.L."/>
            <person name="Kruys A."/>
            <person name="Hutchinson M.I."/>
            <person name="Powell A.J."/>
            <person name="Barry K."/>
            <person name="Miller A.N."/>
            <person name="Grigoriev I.V."/>
            <person name="Debuchy R."/>
            <person name="Gladieux P."/>
            <person name="Thoren M.H."/>
            <person name="Johannesson H."/>
        </authorList>
    </citation>
    <scope>NUCLEOTIDE SEQUENCE</scope>
    <source>
        <strain evidence="2">SMH3187-1</strain>
    </source>
</reference>
<accession>A0AA40EUH1</accession>
<sequence length="83" mass="8794">MRTSSILLSIASLLAITVLANPTVDPAQGEDVFKRGCNTGNWCCTVANPSSYCAKYCAGGSKYINCSASSCPRNGQCICNCRY</sequence>
<keyword evidence="3" id="KW-1185">Reference proteome</keyword>
<dbReference type="AlphaFoldDB" id="A0AA40EUH1"/>
<protein>
    <submittedName>
        <fullName evidence="2">Uncharacterized protein</fullName>
    </submittedName>
</protein>
<keyword evidence="1" id="KW-0732">Signal</keyword>
<comment type="caution">
    <text evidence="2">The sequence shown here is derived from an EMBL/GenBank/DDBJ whole genome shotgun (WGS) entry which is preliminary data.</text>
</comment>
<proteinExistence type="predicted"/>
<dbReference type="Proteomes" id="UP001172155">
    <property type="component" value="Unassembled WGS sequence"/>
</dbReference>